<dbReference type="RefSeq" id="WP_036866651.1">
    <property type="nucleotide sequence ID" value="NZ_JRNQ01000023.1"/>
</dbReference>
<evidence type="ECO:0000313" key="3">
    <source>
        <dbReference type="Proteomes" id="UP000029525"/>
    </source>
</evidence>
<accession>A0A096ACW8</accession>
<reference evidence="2 3" key="1">
    <citation type="submission" date="2014-07" db="EMBL/GenBank/DDBJ databases">
        <authorList>
            <person name="McCorrison J."/>
            <person name="Sanka R."/>
            <person name="Torralba M."/>
            <person name="Gillis M."/>
            <person name="Haft D.H."/>
            <person name="Methe B."/>
            <person name="Sutton G."/>
            <person name="Nelson K.E."/>
        </authorList>
    </citation>
    <scope>NUCLEOTIDE SEQUENCE [LARGE SCALE GENOMIC DNA]</scope>
    <source>
        <strain evidence="2 3">DNF00320</strain>
    </source>
</reference>
<dbReference type="OrthoDB" id="1077085at2"/>
<evidence type="ECO:0000259" key="1">
    <source>
        <dbReference type="PROSITE" id="PS50835"/>
    </source>
</evidence>
<sequence>MANVLAQKTFTVKKIINGKTLTFTLKVDKALTQIFSRDTKSFAPDYTKQNLTITPMLLVSGLTGDQIANVSGFKWTLTKQDGTASATKLVDVASSSAKKLATNLTDCTGLKITCEATYTDPTSKITAPITASVDITKVENAGMNILASMYMPQGDTFDNSTASLKLHCDLMRGGDIDNTDVTYKWMMLRGGSWVELNASTAQGITNFTTNEITVPASAVTNVGIFKCVIKDTDAGSATAQKEVFALGTLYDGSDPYEIDVFQPNGDSVDTGGTLAHWFKIRQGATYVTNAAFLQAHKMFVWRFAANNAMDTTWGTQGKKECTLNAQQARYELAIAYADLLSGTQAFTVELN</sequence>
<organism evidence="2 3">
    <name type="scientific">Prevotella bivia DNF00320</name>
    <dbReference type="NCBI Taxonomy" id="1401068"/>
    <lineage>
        <taxon>Bacteria</taxon>
        <taxon>Pseudomonadati</taxon>
        <taxon>Bacteroidota</taxon>
        <taxon>Bacteroidia</taxon>
        <taxon>Bacteroidales</taxon>
        <taxon>Prevotellaceae</taxon>
        <taxon>Prevotella</taxon>
    </lineage>
</organism>
<evidence type="ECO:0000313" key="2">
    <source>
        <dbReference type="EMBL" id="KGF44948.1"/>
    </source>
</evidence>
<comment type="caution">
    <text evidence="2">The sequence shown here is derived from an EMBL/GenBank/DDBJ whole genome shotgun (WGS) entry which is preliminary data.</text>
</comment>
<gene>
    <name evidence="2" type="ORF">HMPREF0647_04665</name>
</gene>
<dbReference type="PROSITE" id="PS50835">
    <property type="entry name" value="IG_LIKE"/>
    <property type="match status" value="1"/>
</dbReference>
<name>A0A096ACW8_9BACT</name>
<feature type="domain" description="Ig-like" evidence="1">
    <location>
        <begin position="128"/>
        <end position="244"/>
    </location>
</feature>
<dbReference type="InterPro" id="IPR007110">
    <property type="entry name" value="Ig-like_dom"/>
</dbReference>
<proteinExistence type="predicted"/>
<dbReference type="Proteomes" id="UP000029525">
    <property type="component" value="Unassembled WGS sequence"/>
</dbReference>
<dbReference type="AlphaFoldDB" id="A0A096ACW8"/>
<dbReference type="EMBL" id="JRNQ01000023">
    <property type="protein sequence ID" value="KGF44948.1"/>
    <property type="molecule type" value="Genomic_DNA"/>
</dbReference>
<protein>
    <recommendedName>
        <fullName evidence="1">Ig-like domain-containing protein</fullName>
    </recommendedName>
</protein>